<organism evidence="1 2">
    <name type="scientific">Pontibacter amylolyticus</name>
    <dbReference type="NCBI Taxonomy" id="1424080"/>
    <lineage>
        <taxon>Bacteria</taxon>
        <taxon>Pseudomonadati</taxon>
        <taxon>Bacteroidota</taxon>
        <taxon>Cytophagia</taxon>
        <taxon>Cytophagales</taxon>
        <taxon>Hymenobacteraceae</taxon>
        <taxon>Pontibacter</taxon>
    </lineage>
</organism>
<name>A0ABQ1W0L2_9BACT</name>
<evidence type="ECO:0000313" key="1">
    <source>
        <dbReference type="EMBL" id="GGG05257.1"/>
    </source>
</evidence>
<proteinExistence type="predicted"/>
<accession>A0ABQ1W0L2</accession>
<keyword evidence="2" id="KW-1185">Reference proteome</keyword>
<protein>
    <submittedName>
        <fullName evidence="1">Uncharacterized protein</fullName>
    </submittedName>
</protein>
<dbReference type="EMBL" id="BMFP01000001">
    <property type="protein sequence ID" value="GGG05257.1"/>
    <property type="molecule type" value="Genomic_DNA"/>
</dbReference>
<evidence type="ECO:0000313" key="2">
    <source>
        <dbReference type="Proteomes" id="UP000634043"/>
    </source>
</evidence>
<sequence length="77" mass="8044">MAVIVGLGVGRMVDALHRTALHGAKQQAEQRPQADCIVFPESQACEGIKIISKQSDSLLGAWGNLQASDVSLSGNIG</sequence>
<dbReference type="Proteomes" id="UP000634043">
    <property type="component" value="Unassembled WGS sequence"/>
</dbReference>
<gene>
    <name evidence="1" type="ORF">GCM10011323_07500</name>
</gene>
<comment type="caution">
    <text evidence="1">The sequence shown here is derived from an EMBL/GenBank/DDBJ whole genome shotgun (WGS) entry which is preliminary data.</text>
</comment>
<reference evidence="2" key="1">
    <citation type="journal article" date="2019" name="Int. J. Syst. Evol. Microbiol.">
        <title>The Global Catalogue of Microorganisms (GCM) 10K type strain sequencing project: providing services to taxonomists for standard genome sequencing and annotation.</title>
        <authorList>
            <consortium name="The Broad Institute Genomics Platform"/>
            <consortium name="The Broad Institute Genome Sequencing Center for Infectious Disease"/>
            <person name="Wu L."/>
            <person name="Ma J."/>
        </authorList>
    </citation>
    <scope>NUCLEOTIDE SEQUENCE [LARGE SCALE GENOMIC DNA]</scope>
    <source>
        <strain evidence="2">CGMCC 1.12749</strain>
    </source>
</reference>